<comment type="caution">
    <text evidence="1">The sequence shown here is derived from an EMBL/GenBank/DDBJ whole genome shotgun (WGS) entry which is preliminary data.</text>
</comment>
<reference evidence="1 2" key="1">
    <citation type="submission" date="2024-09" db="EMBL/GenBank/DDBJ databases">
        <authorList>
            <person name="Sun Q."/>
            <person name="Mori K."/>
        </authorList>
    </citation>
    <scope>NUCLEOTIDE SEQUENCE [LARGE SCALE GENOMIC DNA]</scope>
    <source>
        <strain evidence="1 2">TBRC 1432</strain>
    </source>
</reference>
<dbReference type="EMBL" id="JBHLUD010000007">
    <property type="protein sequence ID" value="MFC0544748.1"/>
    <property type="molecule type" value="Genomic_DNA"/>
</dbReference>
<keyword evidence="2" id="KW-1185">Reference proteome</keyword>
<gene>
    <name evidence="1" type="ORF">ACFFH7_24800</name>
</gene>
<proteinExistence type="predicted"/>
<accession>A0ABV6MWQ3</accession>
<dbReference type="Pfam" id="PF14085">
    <property type="entry name" value="DUF4265"/>
    <property type="match status" value="1"/>
</dbReference>
<protein>
    <submittedName>
        <fullName evidence="1">DUF4265 domain-containing protein</fullName>
    </submittedName>
</protein>
<dbReference type="Proteomes" id="UP001589810">
    <property type="component" value="Unassembled WGS sequence"/>
</dbReference>
<evidence type="ECO:0000313" key="1">
    <source>
        <dbReference type="EMBL" id="MFC0544748.1"/>
    </source>
</evidence>
<dbReference type="RefSeq" id="WP_273936197.1">
    <property type="nucleotide sequence ID" value="NZ_CP097263.1"/>
</dbReference>
<dbReference type="InterPro" id="IPR025361">
    <property type="entry name" value="DUF4265"/>
</dbReference>
<evidence type="ECO:0000313" key="2">
    <source>
        <dbReference type="Proteomes" id="UP001589810"/>
    </source>
</evidence>
<name>A0ABV6MWQ3_9PSEU</name>
<sequence>MTRFDAWIFALRRLRRSAALIMSSMTTPEPPAEATDAPEQPRIKVWYRFAPREGWLPYDQEGVWATQVGPDRVRVDNIPFLVTGAAEGDLVRFTVDDDGLRWVVERVEWSGNCTIRILPVPTGPLGPSVKAVRQRFAPFGLHAEGFSAELPLVALNVPGDADLAAIKGLLRQGKADGWWEYEEACVGDAWLEA</sequence>
<organism evidence="1 2">
    <name type="scientific">Kutzneria chonburiensis</name>
    <dbReference type="NCBI Taxonomy" id="1483604"/>
    <lineage>
        <taxon>Bacteria</taxon>
        <taxon>Bacillati</taxon>
        <taxon>Actinomycetota</taxon>
        <taxon>Actinomycetes</taxon>
        <taxon>Pseudonocardiales</taxon>
        <taxon>Pseudonocardiaceae</taxon>
        <taxon>Kutzneria</taxon>
    </lineage>
</organism>